<evidence type="ECO:0000313" key="2">
    <source>
        <dbReference type="Proteomes" id="UP001367508"/>
    </source>
</evidence>
<keyword evidence="2" id="KW-1185">Reference proteome</keyword>
<sequence>MNGMLTALPSACREAALLTNEGRHLWRKHFARADLAVKNVYLVKVVALALCVLHLCSTYGLYISDRAHQTLSESASVPVWSVYTMDKSAMLVQLHACHCQYCSLSSHAVDSPAKFHPATNDADLHNKQNAEMMQKWSRKGPQSHALTTQATDETLDNLIGERSLLQAYHHFPFLAQQLLFKYGILLIRADPDNPRALLVATYCLDSSNPSGSMQFDGLGSKR</sequence>
<proteinExistence type="predicted"/>
<organism evidence="1 2">
    <name type="scientific">Canavalia gladiata</name>
    <name type="common">Sword bean</name>
    <name type="synonym">Dolichos gladiatus</name>
    <dbReference type="NCBI Taxonomy" id="3824"/>
    <lineage>
        <taxon>Eukaryota</taxon>
        <taxon>Viridiplantae</taxon>
        <taxon>Streptophyta</taxon>
        <taxon>Embryophyta</taxon>
        <taxon>Tracheophyta</taxon>
        <taxon>Spermatophyta</taxon>
        <taxon>Magnoliopsida</taxon>
        <taxon>eudicotyledons</taxon>
        <taxon>Gunneridae</taxon>
        <taxon>Pentapetalae</taxon>
        <taxon>rosids</taxon>
        <taxon>fabids</taxon>
        <taxon>Fabales</taxon>
        <taxon>Fabaceae</taxon>
        <taxon>Papilionoideae</taxon>
        <taxon>50 kb inversion clade</taxon>
        <taxon>NPAAA clade</taxon>
        <taxon>indigoferoid/millettioid clade</taxon>
        <taxon>Phaseoleae</taxon>
        <taxon>Canavalia</taxon>
    </lineage>
</organism>
<dbReference type="EMBL" id="JAYMYQ010000007">
    <property type="protein sequence ID" value="KAK7321398.1"/>
    <property type="molecule type" value="Genomic_DNA"/>
</dbReference>
<reference evidence="1 2" key="1">
    <citation type="submission" date="2024-01" db="EMBL/GenBank/DDBJ databases">
        <title>The genomes of 5 underutilized Papilionoideae crops provide insights into root nodulation and disease resistanc.</title>
        <authorList>
            <person name="Jiang F."/>
        </authorList>
    </citation>
    <scope>NUCLEOTIDE SEQUENCE [LARGE SCALE GENOMIC DNA]</scope>
    <source>
        <strain evidence="1">LVBAO_FW01</strain>
        <tissue evidence="1">Leaves</tissue>
    </source>
</reference>
<accession>A0AAN9KTP1</accession>
<dbReference type="AlphaFoldDB" id="A0AAN9KTP1"/>
<dbReference type="Proteomes" id="UP001367508">
    <property type="component" value="Unassembled WGS sequence"/>
</dbReference>
<evidence type="ECO:0000313" key="1">
    <source>
        <dbReference type="EMBL" id="KAK7321398.1"/>
    </source>
</evidence>
<comment type="caution">
    <text evidence="1">The sequence shown here is derived from an EMBL/GenBank/DDBJ whole genome shotgun (WGS) entry which is preliminary data.</text>
</comment>
<protein>
    <submittedName>
        <fullName evidence="1">Uncharacterized protein</fullName>
    </submittedName>
</protein>
<gene>
    <name evidence="1" type="ORF">VNO77_32012</name>
</gene>
<name>A0AAN9KTP1_CANGL</name>